<name>A0A0B6ZGP5_9EUPU</name>
<evidence type="ECO:0000313" key="1">
    <source>
        <dbReference type="EMBL" id="CEK67021.1"/>
    </source>
</evidence>
<gene>
    <name evidence="1" type="primary">ORF61042</name>
</gene>
<proteinExistence type="predicted"/>
<accession>A0A0B6ZGP5</accession>
<sequence>NRSSLHQPFFRPPTRLLSTSRSSVHQPVFCLPTGRLSTKPIFCLPTSLLPHIKLAIHKLFYATFSIIDKRKECSKTM</sequence>
<reference evidence="1" key="1">
    <citation type="submission" date="2014-12" db="EMBL/GenBank/DDBJ databases">
        <title>Insight into the proteome of Arion vulgaris.</title>
        <authorList>
            <person name="Aradska J."/>
            <person name="Bulat T."/>
            <person name="Smidak R."/>
            <person name="Sarate P."/>
            <person name="Gangsoo J."/>
            <person name="Sialana F."/>
            <person name="Bilban M."/>
            <person name="Lubec G."/>
        </authorList>
    </citation>
    <scope>NUCLEOTIDE SEQUENCE</scope>
    <source>
        <tissue evidence="1">Skin</tissue>
    </source>
</reference>
<dbReference type="EMBL" id="HACG01020156">
    <property type="protein sequence ID" value="CEK67021.1"/>
    <property type="molecule type" value="Transcribed_RNA"/>
</dbReference>
<protein>
    <submittedName>
        <fullName evidence="1">Uncharacterized protein</fullName>
    </submittedName>
</protein>
<dbReference type="AlphaFoldDB" id="A0A0B6ZGP5"/>
<feature type="non-terminal residue" evidence="1">
    <location>
        <position position="1"/>
    </location>
</feature>
<organism evidence="1">
    <name type="scientific">Arion vulgaris</name>
    <dbReference type="NCBI Taxonomy" id="1028688"/>
    <lineage>
        <taxon>Eukaryota</taxon>
        <taxon>Metazoa</taxon>
        <taxon>Spiralia</taxon>
        <taxon>Lophotrochozoa</taxon>
        <taxon>Mollusca</taxon>
        <taxon>Gastropoda</taxon>
        <taxon>Heterobranchia</taxon>
        <taxon>Euthyneura</taxon>
        <taxon>Panpulmonata</taxon>
        <taxon>Eupulmonata</taxon>
        <taxon>Stylommatophora</taxon>
        <taxon>Helicina</taxon>
        <taxon>Arionoidea</taxon>
        <taxon>Arionidae</taxon>
        <taxon>Arion</taxon>
    </lineage>
</organism>